<dbReference type="NCBIfam" id="TIGR02937">
    <property type="entry name" value="sigma70-ECF"/>
    <property type="match status" value="1"/>
</dbReference>
<evidence type="ECO:0000313" key="9">
    <source>
        <dbReference type="EMBL" id="GCA68302.1"/>
    </source>
</evidence>
<proteinExistence type="inferred from homology"/>
<dbReference type="InterPro" id="IPR013325">
    <property type="entry name" value="RNA_pol_sigma_r2"/>
</dbReference>
<dbReference type="GO" id="GO:0003677">
    <property type="term" value="F:DNA binding"/>
    <property type="evidence" value="ECO:0007669"/>
    <property type="project" value="UniProtKB-KW"/>
</dbReference>
<dbReference type="InterPro" id="IPR014284">
    <property type="entry name" value="RNA_pol_sigma-70_dom"/>
</dbReference>
<keyword evidence="2" id="KW-0749">Sporulation</keyword>
<dbReference type="InterPro" id="IPR007630">
    <property type="entry name" value="RNA_pol_sigma70_r4"/>
</dbReference>
<dbReference type="PIRSF" id="PIRSF000770">
    <property type="entry name" value="RNA_pol_sigma-SigE/K"/>
    <property type="match status" value="1"/>
</dbReference>
<organism evidence="9 10">
    <name type="scientific">Mediterraneibacter butyricigenes</name>
    <dbReference type="NCBI Taxonomy" id="2316025"/>
    <lineage>
        <taxon>Bacteria</taxon>
        <taxon>Bacillati</taxon>
        <taxon>Bacillota</taxon>
        <taxon>Clostridia</taxon>
        <taxon>Lachnospirales</taxon>
        <taxon>Lachnospiraceae</taxon>
        <taxon>Mediterraneibacter</taxon>
    </lineage>
</organism>
<evidence type="ECO:0000313" key="10">
    <source>
        <dbReference type="Proteomes" id="UP000265643"/>
    </source>
</evidence>
<dbReference type="PANTHER" id="PTHR30376">
    <property type="entry name" value="SIGMA FACTOR RPOH HEAT SHOCK RELATED"/>
    <property type="match status" value="1"/>
</dbReference>
<comment type="function">
    <text evidence="7">Sigma factors are initiation factors that promote the attachment of RNA polymerase to specific initiation sites and are then released.</text>
</comment>
<dbReference type="GO" id="GO:0030435">
    <property type="term" value="P:sporulation resulting in formation of a cellular spore"/>
    <property type="evidence" value="ECO:0007669"/>
    <property type="project" value="UniProtKB-KW"/>
</dbReference>
<feature type="domain" description="HTH cro/C1-type" evidence="8">
    <location>
        <begin position="174"/>
        <end position="195"/>
    </location>
</feature>
<name>A0A391PMD2_9FIRM</name>
<dbReference type="PRINTS" id="PR00046">
    <property type="entry name" value="SIGMA70FCT"/>
</dbReference>
<evidence type="ECO:0000256" key="5">
    <source>
        <dbReference type="ARBA" id="ARBA00023125"/>
    </source>
</evidence>
<dbReference type="InterPro" id="IPR000943">
    <property type="entry name" value="RNA_pol_sigma70"/>
</dbReference>
<evidence type="ECO:0000256" key="1">
    <source>
        <dbReference type="ARBA" id="ARBA00007788"/>
    </source>
</evidence>
<evidence type="ECO:0000256" key="7">
    <source>
        <dbReference type="RuleBase" id="RU362124"/>
    </source>
</evidence>
<dbReference type="GO" id="GO:0016987">
    <property type="term" value="F:sigma factor activity"/>
    <property type="evidence" value="ECO:0007669"/>
    <property type="project" value="UniProtKB-KW"/>
</dbReference>
<dbReference type="InterPro" id="IPR013324">
    <property type="entry name" value="RNA_pol_sigma_r3/r4-like"/>
</dbReference>
<dbReference type="GO" id="GO:0006352">
    <property type="term" value="P:DNA-templated transcription initiation"/>
    <property type="evidence" value="ECO:0007669"/>
    <property type="project" value="InterPro"/>
</dbReference>
<dbReference type="PROSITE" id="PS00716">
    <property type="entry name" value="SIGMA70_2"/>
    <property type="match status" value="1"/>
</dbReference>
<dbReference type="Gene3D" id="1.10.10.10">
    <property type="entry name" value="Winged helix-like DNA-binding domain superfamily/Winged helix DNA-binding domain"/>
    <property type="match status" value="1"/>
</dbReference>
<dbReference type="InterPro" id="IPR001387">
    <property type="entry name" value="Cro/C1-type_HTH"/>
</dbReference>
<dbReference type="EMBL" id="BHGK01000001">
    <property type="protein sequence ID" value="GCA68302.1"/>
    <property type="molecule type" value="Genomic_DNA"/>
</dbReference>
<dbReference type="RefSeq" id="WP_117602405.1">
    <property type="nucleotide sequence ID" value="NZ_BHGK01000001.1"/>
</dbReference>
<keyword evidence="10" id="KW-1185">Reference proteome</keyword>
<dbReference type="SUPFAM" id="SSF88946">
    <property type="entry name" value="Sigma2 domain of RNA polymerase sigma factors"/>
    <property type="match status" value="1"/>
</dbReference>
<sequence>MNSFLPPLTAAEEKEYLQKYMEGDLEAKHILIERNLRLVAHVMKKYQNLNEDPEDLISIGTIGLIKAITTFDPTRNNRLAAYASKCIHNEILMMLRAKKKTSKDVSLYQSIGTDKEGNEICLYDVLEASDHDIHDKMILKENTRLLYQHMEQLLTEREQYVLRMRYGLFQGKEYTQREIAQELGISRSYISRIEKSAIEKLRKHFQDD</sequence>
<evidence type="ECO:0000256" key="4">
    <source>
        <dbReference type="ARBA" id="ARBA00023082"/>
    </source>
</evidence>
<comment type="similarity">
    <text evidence="1 7">Belongs to the sigma-70 factor family.</text>
</comment>
<dbReference type="Gene3D" id="1.20.120.1810">
    <property type="match status" value="1"/>
</dbReference>
<dbReference type="AlphaFoldDB" id="A0A391PMD2"/>
<gene>
    <name evidence="9" type="primary">sigK</name>
    <name evidence="9" type="ORF">KGMB01110_27380</name>
</gene>
<dbReference type="SUPFAM" id="SSF88659">
    <property type="entry name" value="Sigma3 and sigma4 domains of RNA polymerase sigma factors"/>
    <property type="match status" value="1"/>
</dbReference>
<reference evidence="10" key="1">
    <citation type="submission" date="2018-09" db="EMBL/GenBank/DDBJ databases">
        <title>Draft Genome Sequence of Mediterraneibacter sp. KCTC 15684.</title>
        <authorList>
            <person name="Kim J.S."/>
            <person name="Han K.I."/>
            <person name="Suh M.K."/>
            <person name="Lee K.C."/>
            <person name="Eom M.K."/>
            <person name="Lee J.H."/>
            <person name="Park S.H."/>
            <person name="Kang S.W."/>
            <person name="Park J.E."/>
            <person name="Oh B.S."/>
            <person name="Yu S.Y."/>
            <person name="Choi S.H."/>
            <person name="Lee D.H."/>
            <person name="Yoon H."/>
            <person name="Kim B."/>
            <person name="Yang S.J."/>
            <person name="Lee J.S."/>
        </authorList>
    </citation>
    <scope>NUCLEOTIDE SEQUENCE [LARGE SCALE GENOMIC DNA]</scope>
    <source>
        <strain evidence="10">KCTC 15684</strain>
    </source>
</reference>
<accession>A0A391PMD2</accession>
<dbReference type="InterPro" id="IPR050813">
    <property type="entry name" value="Sigma-70_Factor"/>
</dbReference>
<dbReference type="Pfam" id="PF04542">
    <property type="entry name" value="Sigma70_r2"/>
    <property type="match status" value="1"/>
</dbReference>
<dbReference type="Proteomes" id="UP000265643">
    <property type="component" value="Unassembled WGS sequence"/>
</dbReference>
<keyword evidence="5 7" id="KW-0238">DNA-binding</keyword>
<dbReference type="PROSITE" id="PS00715">
    <property type="entry name" value="SIGMA70_1"/>
    <property type="match status" value="1"/>
</dbReference>
<dbReference type="InterPro" id="IPR007627">
    <property type="entry name" value="RNA_pol_sigma70_r2"/>
</dbReference>
<dbReference type="PROSITE" id="PS50943">
    <property type="entry name" value="HTH_CROC1"/>
    <property type="match status" value="1"/>
</dbReference>
<dbReference type="Pfam" id="PF04545">
    <property type="entry name" value="Sigma70_r4"/>
    <property type="match status" value="1"/>
</dbReference>
<keyword evidence="6 7" id="KW-0804">Transcription</keyword>
<protein>
    <recommendedName>
        <fullName evidence="7">RNA polymerase sigma factor</fullName>
    </recommendedName>
</protein>
<dbReference type="NCBIfam" id="NF004471">
    <property type="entry name" value="PRK05803.1"/>
    <property type="match status" value="1"/>
</dbReference>
<evidence type="ECO:0000256" key="2">
    <source>
        <dbReference type="ARBA" id="ARBA00022969"/>
    </source>
</evidence>
<dbReference type="CDD" id="cd06171">
    <property type="entry name" value="Sigma70_r4"/>
    <property type="match status" value="1"/>
</dbReference>
<keyword evidence="4 7" id="KW-0731">Sigma factor</keyword>
<keyword evidence="3 7" id="KW-0805">Transcription regulation</keyword>
<evidence type="ECO:0000256" key="3">
    <source>
        <dbReference type="ARBA" id="ARBA00023015"/>
    </source>
</evidence>
<evidence type="ECO:0000259" key="8">
    <source>
        <dbReference type="PROSITE" id="PS50943"/>
    </source>
</evidence>
<evidence type="ECO:0000256" key="6">
    <source>
        <dbReference type="ARBA" id="ARBA00023163"/>
    </source>
</evidence>
<dbReference type="PANTHER" id="PTHR30376:SF3">
    <property type="entry name" value="RNA POLYMERASE SIGMA FACTOR RPOH"/>
    <property type="match status" value="1"/>
</dbReference>
<comment type="caution">
    <text evidence="9">The sequence shown here is derived from an EMBL/GenBank/DDBJ whole genome shotgun (WGS) entry which is preliminary data.</text>
</comment>
<dbReference type="InterPro" id="IPR036388">
    <property type="entry name" value="WH-like_DNA-bd_sf"/>
</dbReference>